<accession>A0A2P2PZ54</accession>
<proteinExistence type="predicted"/>
<organism evidence="1">
    <name type="scientific">Rhizophora mucronata</name>
    <name type="common">Asiatic mangrove</name>
    <dbReference type="NCBI Taxonomy" id="61149"/>
    <lineage>
        <taxon>Eukaryota</taxon>
        <taxon>Viridiplantae</taxon>
        <taxon>Streptophyta</taxon>
        <taxon>Embryophyta</taxon>
        <taxon>Tracheophyta</taxon>
        <taxon>Spermatophyta</taxon>
        <taxon>Magnoliopsida</taxon>
        <taxon>eudicotyledons</taxon>
        <taxon>Gunneridae</taxon>
        <taxon>Pentapetalae</taxon>
        <taxon>rosids</taxon>
        <taxon>fabids</taxon>
        <taxon>Malpighiales</taxon>
        <taxon>Rhizophoraceae</taxon>
        <taxon>Rhizophora</taxon>
    </lineage>
</organism>
<dbReference type="EMBL" id="GGEC01079491">
    <property type="protein sequence ID" value="MBX59975.1"/>
    <property type="molecule type" value="Transcribed_RNA"/>
</dbReference>
<name>A0A2P2PZ54_RHIMU</name>
<dbReference type="AlphaFoldDB" id="A0A2P2PZ54"/>
<evidence type="ECO:0000313" key="1">
    <source>
        <dbReference type="EMBL" id="MBX59975.1"/>
    </source>
</evidence>
<sequence>MNKRKKWKTLLMHHFRFYFWSL</sequence>
<reference evidence="1" key="1">
    <citation type="submission" date="2018-02" db="EMBL/GenBank/DDBJ databases">
        <title>Rhizophora mucronata_Transcriptome.</title>
        <authorList>
            <person name="Meera S.P."/>
            <person name="Sreeshan A."/>
            <person name="Augustine A."/>
        </authorList>
    </citation>
    <scope>NUCLEOTIDE SEQUENCE</scope>
    <source>
        <tissue evidence="1">Leaf</tissue>
    </source>
</reference>
<protein>
    <submittedName>
        <fullName evidence="1">Uncharacterized protein</fullName>
    </submittedName>
</protein>